<dbReference type="SUPFAM" id="SSF50447">
    <property type="entry name" value="Translation proteins"/>
    <property type="match status" value="1"/>
</dbReference>
<keyword evidence="13" id="KW-1185">Reference proteome</keyword>
<dbReference type="InterPro" id="IPR018163">
    <property type="entry name" value="Thr/Ala-tRNA-synth_IIc_edit"/>
</dbReference>
<comment type="caution">
    <text evidence="12">The sequence shown here is derived from an EMBL/GenBank/DDBJ whole genome shotgun (WGS) entry which is preliminary data.</text>
</comment>
<reference evidence="12 13" key="1">
    <citation type="submission" date="2019-08" db="EMBL/GenBank/DDBJ databases">
        <title>Archaea genome.</title>
        <authorList>
            <person name="Kajale S."/>
            <person name="Shouche Y."/>
            <person name="Deshpande N."/>
            <person name="Sharma A."/>
        </authorList>
    </citation>
    <scope>NUCLEOTIDE SEQUENCE [LARGE SCALE GENOMIC DNA]</scope>
    <source>
        <strain evidence="12 13">ESP3B_9</strain>
    </source>
</reference>
<dbReference type="GO" id="GO:0002161">
    <property type="term" value="F:aminoacyl-tRNA deacylase activity"/>
    <property type="evidence" value="ECO:0007669"/>
    <property type="project" value="TreeGrafter"/>
</dbReference>
<accession>A0A5D5APX6</accession>
<dbReference type="Pfam" id="PF07973">
    <property type="entry name" value="tRNA_SAD"/>
    <property type="match status" value="1"/>
</dbReference>
<evidence type="ECO:0000256" key="5">
    <source>
        <dbReference type="ARBA" id="ARBA00022833"/>
    </source>
</evidence>
<dbReference type="PROSITE" id="PS50860">
    <property type="entry name" value="AA_TRNA_LIGASE_II_ALA"/>
    <property type="match status" value="1"/>
</dbReference>
<dbReference type="GO" id="GO:0004813">
    <property type="term" value="F:alanine-tRNA ligase activity"/>
    <property type="evidence" value="ECO:0007669"/>
    <property type="project" value="InterPro"/>
</dbReference>
<dbReference type="PANTHER" id="PTHR11777">
    <property type="entry name" value="ALANYL-TRNA SYNTHETASE"/>
    <property type="match status" value="1"/>
</dbReference>
<protein>
    <recommendedName>
        <fullName evidence="11">Alanyl-transfer RNA synthetases family profile domain-containing protein</fullName>
    </recommendedName>
</protein>
<keyword evidence="5" id="KW-0862">Zinc</keyword>
<keyword evidence="3" id="KW-0436">Ligase</keyword>
<evidence type="ECO:0000256" key="1">
    <source>
        <dbReference type="ARBA" id="ARBA00008226"/>
    </source>
</evidence>
<dbReference type="InterPro" id="IPR009000">
    <property type="entry name" value="Transl_B-barrel_sf"/>
</dbReference>
<dbReference type="GO" id="GO:0000049">
    <property type="term" value="F:tRNA binding"/>
    <property type="evidence" value="ECO:0007669"/>
    <property type="project" value="UniProtKB-KW"/>
</dbReference>
<evidence type="ECO:0000256" key="10">
    <source>
        <dbReference type="SAM" id="Coils"/>
    </source>
</evidence>
<keyword evidence="8" id="KW-0648">Protein biosynthesis</keyword>
<dbReference type="InterPro" id="IPR050058">
    <property type="entry name" value="Ala-tRNA_ligase"/>
</dbReference>
<dbReference type="InterPro" id="IPR018164">
    <property type="entry name" value="Ala-tRNA-synth_IIc_N"/>
</dbReference>
<dbReference type="Gene3D" id="3.30.980.10">
    <property type="entry name" value="Threonyl-trna Synthetase, Chain A, domain 2"/>
    <property type="match status" value="1"/>
</dbReference>
<evidence type="ECO:0000259" key="11">
    <source>
        <dbReference type="PROSITE" id="PS50860"/>
    </source>
</evidence>
<feature type="domain" description="Alanyl-transfer RNA synthetases family profile" evidence="11">
    <location>
        <begin position="1"/>
        <end position="262"/>
    </location>
</feature>
<keyword evidence="7" id="KW-0694">RNA-binding</keyword>
<evidence type="ECO:0000313" key="13">
    <source>
        <dbReference type="Proteomes" id="UP000324104"/>
    </source>
</evidence>
<comment type="similarity">
    <text evidence="1">Belongs to the class-II aminoacyl-tRNA synthetase family.</text>
</comment>
<dbReference type="GO" id="GO:0005524">
    <property type="term" value="F:ATP binding"/>
    <property type="evidence" value="ECO:0007669"/>
    <property type="project" value="UniProtKB-KW"/>
</dbReference>
<evidence type="ECO:0000256" key="8">
    <source>
        <dbReference type="ARBA" id="ARBA00022917"/>
    </source>
</evidence>
<dbReference type="SUPFAM" id="SSF55186">
    <property type="entry name" value="ThrRS/AlaRS common domain"/>
    <property type="match status" value="1"/>
</dbReference>
<evidence type="ECO:0000256" key="2">
    <source>
        <dbReference type="ARBA" id="ARBA00022555"/>
    </source>
</evidence>
<keyword evidence="2" id="KW-0820">tRNA-binding</keyword>
<dbReference type="Gene3D" id="2.40.30.130">
    <property type="match status" value="1"/>
</dbReference>
<gene>
    <name evidence="12" type="ORF">FYC77_04950</name>
</gene>
<dbReference type="InterPro" id="IPR012947">
    <property type="entry name" value="tRNA_SAD"/>
</dbReference>
<keyword evidence="4" id="KW-0547">Nucleotide-binding</keyword>
<dbReference type="Pfam" id="PF01411">
    <property type="entry name" value="tRNA-synt_2c"/>
    <property type="match status" value="1"/>
</dbReference>
<proteinExistence type="inferred from homology"/>
<sequence>MSGQLAAAEPYATRFETEVTAVDGRQVWLERSYFYAESGGQPADRGVIGDVDVVDVQLVDGEQVHVLETEPTFKAGHRVLCSVDWSFRMYCMRAHTASHVLYGAGRRLLDDLGYGGFDIGERAVRVDLETSTTVDDDILIELDELVNRAVWKSRPVSWEDVPVADARERENVAFNEATEDGALRRGRVRLVTIGEDDGGGGNATAIRTTRTGSRAEPWDVAACGGTHVRNTREIGPVTVLGRSNPGEGLTRIELAVGPRAIDRRTVEKRALFDAKRRLGTGAKEVSTELERLIEDRDDLEDRLRRTESELVSARLDRGESFERDGERWHVATVGDVETELVSDVVRSRIDVRAETAEGDDVIVAIGEAGRPFAVVGRAGSRSATGILDDLTDAFGGGGGGSETIAQGGGFDATIDDLRDSLME</sequence>
<dbReference type="AlphaFoldDB" id="A0A5D5APX6"/>
<name>A0A5D5APX6_9EURY</name>
<dbReference type="RefSeq" id="WP_149080401.1">
    <property type="nucleotide sequence ID" value="NZ_VTAW01000004.1"/>
</dbReference>
<keyword evidence="6" id="KW-0067">ATP-binding</keyword>
<organism evidence="12 13">
    <name type="scientific">Natrialba swarupiae</name>
    <dbReference type="NCBI Taxonomy" id="2448032"/>
    <lineage>
        <taxon>Archaea</taxon>
        <taxon>Methanobacteriati</taxon>
        <taxon>Methanobacteriota</taxon>
        <taxon>Stenosarchaea group</taxon>
        <taxon>Halobacteria</taxon>
        <taxon>Halobacteriales</taxon>
        <taxon>Natrialbaceae</taxon>
        <taxon>Natrialba</taxon>
    </lineage>
</organism>
<evidence type="ECO:0000256" key="4">
    <source>
        <dbReference type="ARBA" id="ARBA00022741"/>
    </source>
</evidence>
<evidence type="ECO:0000313" key="12">
    <source>
        <dbReference type="EMBL" id="TYT62997.1"/>
    </source>
</evidence>
<dbReference type="Proteomes" id="UP000324104">
    <property type="component" value="Unassembled WGS sequence"/>
</dbReference>
<evidence type="ECO:0000256" key="3">
    <source>
        <dbReference type="ARBA" id="ARBA00022598"/>
    </source>
</evidence>
<dbReference type="PANTHER" id="PTHR11777:SF9">
    <property type="entry name" value="ALANINE--TRNA LIGASE, CYTOPLASMIC"/>
    <property type="match status" value="1"/>
</dbReference>
<evidence type="ECO:0000256" key="7">
    <source>
        <dbReference type="ARBA" id="ARBA00022884"/>
    </source>
</evidence>
<evidence type="ECO:0000256" key="9">
    <source>
        <dbReference type="ARBA" id="ARBA00023146"/>
    </source>
</evidence>
<dbReference type="Gene3D" id="3.10.310.40">
    <property type="match status" value="1"/>
</dbReference>
<keyword evidence="9" id="KW-0030">Aminoacyl-tRNA synthetase</keyword>
<keyword evidence="10" id="KW-0175">Coiled coil</keyword>
<evidence type="ECO:0000256" key="6">
    <source>
        <dbReference type="ARBA" id="ARBA00022840"/>
    </source>
</evidence>
<dbReference type="SMART" id="SM00863">
    <property type="entry name" value="tRNA_SAD"/>
    <property type="match status" value="1"/>
</dbReference>
<feature type="coiled-coil region" evidence="10">
    <location>
        <begin position="282"/>
        <end position="316"/>
    </location>
</feature>
<dbReference type="InterPro" id="IPR018165">
    <property type="entry name" value="Ala-tRNA-synth_IIc_core"/>
</dbReference>
<dbReference type="GO" id="GO:0006419">
    <property type="term" value="P:alanyl-tRNA aminoacylation"/>
    <property type="evidence" value="ECO:0007669"/>
    <property type="project" value="InterPro"/>
</dbReference>
<dbReference type="EMBL" id="VTAW01000004">
    <property type="protein sequence ID" value="TYT62997.1"/>
    <property type="molecule type" value="Genomic_DNA"/>
</dbReference>